<feature type="compositionally biased region" description="Acidic residues" evidence="1">
    <location>
        <begin position="1"/>
        <end position="16"/>
    </location>
</feature>
<keyword evidence="3" id="KW-1185">Reference proteome</keyword>
<reference evidence="2 3" key="1">
    <citation type="submission" date="2021-05" db="EMBL/GenBank/DDBJ databases">
        <title>Genome Assembly of Synthetic Allotetraploid Brassica napus Reveals Homoeologous Exchanges between Subgenomes.</title>
        <authorList>
            <person name="Davis J.T."/>
        </authorList>
    </citation>
    <scope>NUCLEOTIDE SEQUENCE [LARGE SCALE GENOMIC DNA]</scope>
    <source>
        <strain evidence="3">cv. Da-Ae</strain>
        <tissue evidence="2">Seedling</tissue>
    </source>
</reference>
<evidence type="ECO:0000256" key="1">
    <source>
        <dbReference type="SAM" id="MobiDB-lite"/>
    </source>
</evidence>
<accession>A0ABQ7XTX5</accession>
<dbReference type="PANTHER" id="PTHR33710:SF86">
    <property type="entry name" value="VIRAL MOVEMENT PROTEIN"/>
    <property type="match status" value="1"/>
</dbReference>
<dbReference type="Gene3D" id="3.60.10.10">
    <property type="entry name" value="Endonuclease/exonuclease/phosphatase"/>
    <property type="match status" value="1"/>
</dbReference>
<dbReference type="PANTHER" id="PTHR33710">
    <property type="entry name" value="BNAC02G09200D PROTEIN"/>
    <property type="match status" value="1"/>
</dbReference>
<dbReference type="SUPFAM" id="SSF56219">
    <property type="entry name" value="DNase I-like"/>
    <property type="match status" value="1"/>
</dbReference>
<evidence type="ECO:0000313" key="3">
    <source>
        <dbReference type="Proteomes" id="UP000824890"/>
    </source>
</evidence>
<comment type="caution">
    <text evidence="2">The sequence shown here is derived from an EMBL/GenBank/DDBJ whole genome shotgun (WGS) entry which is preliminary data.</text>
</comment>
<gene>
    <name evidence="2" type="ORF">HID58_087642</name>
</gene>
<name>A0ABQ7XTX5_BRANA</name>
<protein>
    <submittedName>
        <fullName evidence="2">Uncharacterized protein</fullName>
    </submittedName>
</protein>
<proteinExistence type="predicted"/>
<organism evidence="2 3">
    <name type="scientific">Brassica napus</name>
    <name type="common">Rape</name>
    <dbReference type="NCBI Taxonomy" id="3708"/>
    <lineage>
        <taxon>Eukaryota</taxon>
        <taxon>Viridiplantae</taxon>
        <taxon>Streptophyta</taxon>
        <taxon>Embryophyta</taxon>
        <taxon>Tracheophyta</taxon>
        <taxon>Spermatophyta</taxon>
        <taxon>Magnoliopsida</taxon>
        <taxon>eudicotyledons</taxon>
        <taxon>Gunneridae</taxon>
        <taxon>Pentapetalae</taxon>
        <taxon>rosids</taxon>
        <taxon>malvids</taxon>
        <taxon>Brassicales</taxon>
        <taxon>Brassicaceae</taxon>
        <taxon>Brassiceae</taxon>
        <taxon>Brassica</taxon>
    </lineage>
</organism>
<feature type="region of interest" description="Disordered" evidence="1">
    <location>
        <begin position="1"/>
        <end position="50"/>
    </location>
</feature>
<dbReference type="InterPro" id="IPR036691">
    <property type="entry name" value="Endo/exonu/phosph_ase_sf"/>
</dbReference>
<dbReference type="Proteomes" id="UP000824890">
    <property type="component" value="Unassembled WGS sequence"/>
</dbReference>
<dbReference type="EMBL" id="JAGKQM010000019">
    <property type="protein sequence ID" value="KAH0859381.1"/>
    <property type="molecule type" value="Genomic_DNA"/>
</dbReference>
<sequence length="467" mass="52274">MPSEAEEGEVSGEACEDPIAPASLKEVLPGDSSPASKSADHPALGKEGCSHNLAEDHDVVHGEPHIETHPEKEQFLMGFGDNQHSKKDAEDPFFLATEQAVTYGVHILSENINLTVTFVYGFNVVGERQALWNELVEISDTPALQNSTWTVLGDFNKILRLAHHSGYPSHVVDSSGMQEANEALQDAGLFEAQAKGTPFTWSNNNDQDPVSKRIDHTLVNQIWADHFRDSYADLLEPGQSDHSPCIVKVPSLRRQSRKPFKFCHHIIDHPDYSSADAAAWNPGSITGSAQFKLVRTMKMLKKDLRGINKRHFSGISERVKGQSAKVVGLQRQLLTQPNSALAGKEYMERDKLNLLLNAEQKFFRHRSRVRWAVVGDRNTSFYHNTGTQRNSRNHIHFLKDENDNFLGSTADIKAHSNIVYCTWKEHNARIFQQVSTSEVGVIANIHRLLRDRLISIHQPPSATSSLF</sequence>
<evidence type="ECO:0000313" key="2">
    <source>
        <dbReference type="EMBL" id="KAH0859381.1"/>
    </source>
</evidence>